<dbReference type="EMBL" id="JAXQNO010000022">
    <property type="protein sequence ID" value="KAK4767085.1"/>
    <property type="molecule type" value="Genomic_DNA"/>
</dbReference>
<evidence type="ECO:0000313" key="2">
    <source>
        <dbReference type="Proteomes" id="UP001346149"/>
    </source>
</evidence>
<name>A0AAN7KHV9_TRANT</name>
<organism evidence="1 2">
    <name type="scientific">Trapa natans</name>
    <name type="common">Water chestnut</name>
    <dbReference type="NCBI Taxonomy" id="22666"/>
    <lineage>
        <taxon>Eukaryota</taxon>
        <taxon>Viridiplantae</taxon>
        <taxon>Streptophyta</taxon>
        <taxon>Embryophyta</taxon>
        <taxon>Tracheophyta</taxon>
        <taxon>Spermatophyta</taxon>
        <taxon>Magnoliopsida</taxon>
        <taxon>eudicotyledons</taxon>
        <taxon>Gunneridae</taxon>
        <taxon>Pentapetalae</taxon>
        <taxon>rosids</taxon>
        <taxon>malvids</taxon>
        <taxon>Myrtales</taxon>
        <taxon>Lythraceae</taxon>
        <taxon>Trapa</taxon>
    </lineage>
</organism>
<gene>
    <name evidence="1" type="ORF">SAY86_014835</name>
</gene>
<dbReference type="AlphaFoldDB" id="A0AAN7KHV9"/>
<protein>
    <submittedName>
        <fullName evidence="1">Uncharacterized protein</fullName>
    </submittedName>
</protein>
<dbReference type="Proteomes" id="UP001346149">
    <property type="component" value="Unassembled WGS sequence"/>
</dbReference>
<accession>A0AAN7KHV9</accession>
<comment type="caution">
    <text evidence="1">The sequence shown here is derived from an EMBL/GenBank/DDBJ whole genome shotgun (WGS) entry which is preliminary data.</text>
</comment>
<keyword evidence="2" id="KW-1185">Reference proteome</keyword>
<evidence type="ECO:0000313" key="1">
    <source>
        <dbReference type="EMBL" id="KAK4767085.1"/>
    </source>
</evidence>
<reference evidence="1 2" key="1">
    <citation type="journal article" date="2023" name="Hortic Res">
        <title>Pangenome of water caltrop reveals structural variations and asymmetric subgenome divergence after allopolyploidization.</title>
        <authorList>
            <person name="Zhang X."/>
            <person name="Chen Y."/>
            <person name="Wang L."/>
            <person name="Yuan Y."/>
            <person name="Fang M."/>
            <person name="Shi L."/>
            <person name="Lu R."/>
            <person name="Comes H.P."/>
            <person name="Ma Y."/>
            <person name="Chen Y."/>
            <person name="Huang G."/>
            <person name="Zhou Y."/>
            <person name="Zheng Z."/>
            <person name="Qiu Y."/>
        </authorList>
    </citation>
    <scope>NUCLEOTIDE SEQUENCE [LARGE SCALE GENOMIC DNA]</scope>
    <source>
        <strain evidence="1">F231</strain>
    </source>
</reference>
<proteinExistence type="predicted"/>
<sequence>MHVLPHEDCRVDIVHVGAEAHTVARFSGHFNSLYGGQQNGLQKLGEKMEEVEGQVNGASHLEIYLYIEFMNSLTLFKGKLRRQGKRKLHGKSSIFSLYAIT</sequence>